<dbReference type="InterPro" id="IPR001296">
    <property type="entry name" value="Glyco_trans_1"/>
</dbReference>
<dbReference type="RefSeq" id="WP_076431396.1">
    <property type="nucleotide sequence ID" value="NZ_FTNO01000004.1"/>
</dbReference>
<organism evidence="3 4">
    <name type="scientific">Haladaptatus litoreus</name>
    <dbReference type="NCBI Taxonomy" id="553468"/>
    <lineage>
        <taxon>Archaea</taxon>
        <taxon>Methanobacteriati</taxon>
        <taxon>Methanobacteriota</taxon>
        <taxon>Stenosarchaea group</taxon>
        <taxon>Halobacteria</taxon>
        <taxon>Halobacteriales</taxon>
        <taxon>Haladaptataceae</taxon>
        <taxon>Haladaptatus</taxon>
    </lineage>
</organism>
<dbReference type="Proteomes" id="UP000186914">
    <property type="component" value="Unassembled WGS sequence"/>
</dbReference>
<gene>
    <name evidence="3" type="ORF">SAMN05421858_3499</name>
</gene>
<dbReference type="InterPro" id="IPR028098">
    <property type="entry name" value="Glyco_trans_4-like_N"/>
</dbReference>
<dbReference type="EMBL" id="FTNO01000004">
    <property type="protein sequence ID" value="SIR73342.1"/>
    <property type="molecule type" value="Genomic_DNA"/>
</dbReference>
<name>A0A1N7DBZ9_9EURY</name>
<protein>
    <submittedName>
        <fullName evidence="3">Rhamnosyl/mannosyltransferase</fullName>
    </submittedName>
</protein>
<dbReference type="OrthoDB" id="132546at2157"/>
<evidence type="ECO:0000259" key="2">
    <source>
        <dbReference type="Pfam" id="PF13439"/>
    </source>
</evidence>
<keyword evidence="3" id="KW-0808">Transferase</keyword>
<dbReference type="PANTHER" id="PTHR45947:SF3">
    <property type="entry name" value="SULFOQUINOVOSYL TRANSFERASE SQD2"/>
    <property type="match status" value="1"/>
</dbReference>
<dbReference type="Pfam" id="PF13439">
    <property type="entry name" value="Glyco_transf_4"/>
    <property type="match status" value="1"/>
</dbReference>
<keyword evidence="4" id="KW-1185">Reference proteome</keyword>
<dbReference type="InterPro" id="IPR050194">
    <property type="entry name" value="Glycosyltransferase_grp1"/>
</dbReference>
<dbReference type="GO" id="GO:0016757">
    <property type="term" value="F:glycosyltransferase activity"/>
    <property type="evidence" value="ECO:0007669"/>
    <property type="project" value="UniProtKB-KW"/>
</dbReference>
<feature type="domain" description="Glycosyltransferase subfamily 4-like N-terminal" evidence="2">
    <location>
        <begin position="19"/>
        <end position="178"/>
    </location>
</feature>
<sequence length="375" mass="41937">MSDGSPKVLQVSKFYYPDVGGVERVVQQLAEGLNSLYDMRVLASATEGIGEQTIVNGVPVSRTSSFGTVLSVSASPTFPAQLAWLQRDADIIHYHLPNPLCVGSHFITPKTDAKIVVTYHSDIIRQKSALKFYRPFLRRFLDKADRIMVTSPNLLQSSEHLAPYEHKCTVVPLSINLDDYSDPTGEPPELPVDPDRPTLLFVGRLIYYKGVEYLVDAMTQIDATLLIAGDGELRESLQERAAACGVDNKVHFLGYVPDKHLPHCYEAADLFVLPSVEPSEAFGIVQLEAMAYGTPIINTNLRTGVPWVSKDRETGRTTVPRDSDALANEINEVLDNKELLHEYGENAYQRVQQRFNEETMLDQVNQLYREVLAER</sequence>
<evidence type="ECO:0000313" key="4">
    <source>
        <dbReference type="Proteomes" id="UP000186914"/>
    </source>
</evidence>
<dbReference type="PANTHER" id="PTHR45947">
    <property type="entry name" value="SULFOQUINOVOSYL TRANSFERASE SQD2"/>
    <property type="match status" value="1"/>
</dbReference>
<dbReference type="Pfam" id="PF00534">
    <property type="entry name" value="Glycos_transf_1"/>
    <property type="match status" value="1"/>
</dbReference>
<keyword evidence="3" id="KW-0328">Glycosyltransferase</keyword>
<dbReference type="SUPFAM" id="SSF53756">
    <property type="entry name" value="UDP-Glycosyltransferase/glycogen phosphorylase"/>
    <property type="match status" value="1"/>
</dbReference>
<dbReference type="AlphaFoldDB" id="A0A1N7DBZ9"/>
<dbReference type="Gene3D" id="3.40.50.2000">
    <property type="entry name" value="Glycogen Phosphorylase B"/>
    <property type="match status" value="2"/>
</dbReference>
<evidence type="ECO:0000313" key="3">
    <source>
        <dbReference type="EMBL" id="SIR73342.1"/>
    </source>
</evidence>
<reference evidence="4" key="1">
    <citation type="submission" date="2017-01" db="EMBL/GenBank/DDBJ databases">
        <authorList>
            <person name="Varghese N."/>
            <person name="Submissions S."/>
        </authorList>
    </citation>
    <scope>NUCLEOTIDE SEQUENCE [LARGE SCALE GENOMIC DNA]</scope>
    <source>
        <strain evidence="4">CGMCC 1.7737</strain>
    </source>
</reference>
<feature type="domain" description="Glycosyl transferase family 1" evidence="1">
    <location>
        <begin position="189"/>
        <end position="350"/>
    </location>
</feature>
<proteinExistence type="predicted"/>
<accession>A0A1N7DBZ9</accession>
<evidence type="ECO:0000259" key="1">
    <source>
        <dbReference type="Pfam" id="PF00534"/>
    </source>
</evidence>